<gene>
    <name evidence="6" type="ORF">Tci_901995</name>
</gene>
<protein>
    <recommendedName>
        <fullName evidence="5">RagB/SusD domain-containing protein</fullName>
    </recommendedName>
</protein>
<evidence type="ECO:0000256" key="1">
    <source>
        <dbReference type="ARBA" id="ARBA00004442"/>
    </source>
</evidence>
<feature type="non-terminal residue" evidence="6">
    <location>
        <position position="142"/>
    </location>
</feature>
<accession>A0A699V9M7</accession>
<evidence type="ECO:0000256" key="3">
    <source>
        <dbReference type="ARBA" id="ARBA00023136"/>
    </source>
</evidence>
<dbReference type="Pfam" id="PF07980">
    <property type="entry name" value="SusD_RagB"/>
    <property type="match status" value="1"/>
</dbReference>
<feature type="non-terminal residue" evidence="6">
    <location>
        <position position="1"/>
    </location>
</feature>
<name>A0A699V9M7_TANCI</name>
<evidence type="ECO:0000313" key="6">
    <source>
        <dbReference type="EMBL" id="GFD30026.1"/>
    </source>
</evidence>
<organism evidence="6">
    <name type="scientific">Tanacetum cinerariifolium</name>
    <name type="common">Dalmatian daisy</name>
    <name type="synonym">Chrysanthemum cinerariifolium</name>
    <dbReference type="NCBI Taxonomy" id="118510"/>
    <lineage>
        <taxon>Eukaryota</taxon>
        <taxon>Viridiplantae</taxon>
        <taxon>Streptophyta</taxon>
        <taxon>Embryophyta</taxon>
        <taxon>Tracheophyta</taxon>
        <taxon>Spermatophyta</taxon>
        <taxon>Magnoliopsida</taxon>
        <taxon>eudicotyledons</taxon>
        <taxon>Gunneridae</taxon>
        <taxon>Pentapetalae</taxon>
        <taxon>asterids</taxon>
        <taxon>campanulids</taxon>
        <taxon>Asterales</taxon>
        <taxon>Asteraceae</taxon>
        <taxon>Asteroideae</taxon>
        <taxon>Anthemideae</taxon>
        <taxon>Anthemidinae</taxon>
        <taxon>Tanacetum</taxon>
    </lineage>
</organism>
<dbReference type="InterPro" id="IPR012944">
    <property type="entry name" value="SusD_RagB_dom"/>
</dbReference>
<keyword evidence="4" id="KW-0998">Cell outer membrane</keyword>
<proteinExistence type="predicted"/>
<dbReference type="AlphaFoldDB" id="A0A699V9M7"/>
<dbReference type="EMBL" id="BKCJ011400104">
    <property type="protein sequence ID" value="GFD30026.1"/>
    <property type="molecule type" value="Genomic_DNA"/>
</dbReference>
<comment type="subcellular location">
    <subcellularLocation>
        <location evidence="1">Cell outer membrane</location>
    </subcellularLocation>
</comment>
<keyword evidence="3" id="KW-0472">Membrane</keyword>
<dbReference type="Gene3D" id="1.25.40.390">
    <property type="match status" value="1"/>
</dbReference>
<dbReference type="InterPro" id="IPR011990">
    <property type="entry name" value="TPR-like_helical_dom_sf"/>
</dbReference>
<reference evidence="6" key="1">
    <citation type="journal article" date="2019" name="Sci. Rep.">
        <title>Draft genome of Tanacetum cinerariifolium, the natural source of mosquito coil.</title>
        <authorList>
            <person name="Yamashiro T."/>
            <person name="Shiraishi A."/>
            <person name="Satake H."/>
            <person name="Nakayama K."/>
        </authorList>
    </citation>
    <scope>NUCLEOTIDE SEQUENCE</scope>
</reference>
<evidence type="ECO:0000256" key="2">
    <source>
        <dbReference type="ARBA" id="ARBA00022729"/>
    </source>
</evidence>
<dbReference type="SUPFAM" id="SSF48452">
    <property type="entry name" value="TPR-like"/>
    <property type="match status" value="1"/>
</dbReference>
<keyword evidence="2" id="KW-0732">Signal</keyword>
<comment type="caution">
    <text evidence="6">The sequence shown here is derived from an EMBL/GenBank/DDBJ whole genome shotgun (WGS) entry which is preliminary data.</text>
</comment>
<evidence type="ECO:0000256" key="4">
    <source>
        <dbReference type="ARBA" id="ARBA00023237"/>
    </source>
</evidence>
<evidence type="ECO:0000259" key="5">
    <source>
        <dbReference type="Pfam" id="PF07980"/>
    </source>
</evidence>
<feature type="domain" description="RagB/SusD" evidence="5">
    <location>
        <begin position="69"/>
        <end position="142"/>
    </location>
</feature>
<sequence length="142" mass="16200">HFAQRLIYDGDANGNNGMVVIPTAYDTFKNNDLRKSTWMLIGTQYQLTNPTQPVQGTEEYRGKPLSEAKYWSNDWIMYRLTDIYFYKAEALMRKNGGTAVPEALRLVNEVHSRAFKASDVAQETYTAATLTLPELLAERGRE</sequence>